<gene>
    <name evidence="5" type="primary">HET-R</name>
    <name evidence="5" type="ORF">QC761_206680</name>
</gene>
<dbReference type="PANTHER" id="PTHR44129">
    <property type="entry name" value="WD REPEAT-CONTAINING PROTEIN POP1"/>
    <property type="match status" value="1"/>
</dbReference>
<feature type="repeat" description="WD" evidence="3">
    <location>
        <begin position="816"/>
        <end position="857"/>
    </location>
</feature>
<evidence type="ECO:0000256" key="2">
    <source>
        <dbReference type="ARBA" id="ARBA00022737"/>
    </source>
</evidence>
<evidence type="ECO:0000313" key="5">
    <source>
        <dbReference type="EMBL" id="KAK4646020.1"/>
    </source>
</evidence>
<dbReference type="EMBL" id="JAFFGZ010000004">
    <property type="protein sequence ID" value="KAK4646020.1"/>
    <property type="molecule type" value="Genomic_DNA"/>
</dbReference>
<evidence type="ECO:0000313" key="6">
    <source>
        <dbReference type="Proteomes" id="UP001322138"/>
    </source>
</evidence>
<dbReference type="GeneID" id="87895886"/>
<dbReference type="Pfam" id="PF23342">
    <property type="entry name" value="WDR90_beta-prop_4th"/>
    <property type="match status" value="1"/>
</dbReference>
<dbReference type="Pfam" id="PF06985">
    <property type="entry name" value="HET"/>
    <property type="match status" value="1"/>
</dbReference>
<feature type="repeat" description="WD" evidence="3">
    <location>
        <begin position="1278"/>
        <end position="1319"/>
    </location>
</feature>
<keyword evidence="2" id="KW-0677">Repeat</keyword>
<feature type="repeat" description="WD" evidence="3">
    <location>
        <begin position="1110"/>
        <end position="1151"/>
    </location>
</feature>
<accession>A0ABR0FPY9</accession>
<dbReference type="InterPro" id="IPR050349">
    <property type="entry name" value="WD_LIS1/nudF_dynein_reg"/>
</dbReference>
<dbReference type="InterPro" id="IPR007111">
    <property type="entry name" value="NACHT_NTPase"/>
</dbReference>
<protein>
    <submittedName>
        <fullName evidence="5">Heterokaryon incompatibility NOD-like receptor R</fullName>
    </submittedName>
</protein>
<dbReference type="SUPFAM" id="SSF52540">
    <property type="entry name" value="P-loop containing nucleoside triphosphate hydrolases"/>
    <property type="match status" value="1"/>
</dbReference>
<dbReference type="InterPro" id="IPR020472">
    <property type="entry name" value="WD40_PAC1"/>
</dbReference>
<evidence type="ECO:0000256" key="3">
    <source>
        <dbReference type="PROSITE-ProRule" id="PRU00221"/>
    </source>
</evidence>
<evidence type="ECO:0000256" key="1">
    <source>
        <dbReference type="ARBA" id="ARBA00022574"/>
    </source>
</evidence>
<feature type="domain" description="NACHT" evidence="4">
    <location>
        <begin position="294"/>
        <end position="441"/>
    </location>
</feature>
<feature type="repeat" description="WD" evidence="3">
    <location>
        <begin position="1068"/>
        <end position="1109"/>
    </location>
</feature>
<dbReference type="InterPro" id="IPR027417">
    <property type="entry name" value="P-loop_NTPase"/>
</dbReference>
<dbReference type="PROSITE" id="PS50294">
    <property type="entry name" value="WD_REPEATS_REGION"/>
    <property type="match status" value="12"/>
</dbReference>
<dbReference type="Proteomes" id="UP001322138">
    <property type="component" value="Unassembled WGS sequence"/>
</dbReference>
<dbReference type="Pfam" id="PF24883">
    <property type="entry name" value="NPHP3_N"/>
    <property type="match status" value="1"/>
</dbReference>
<keyword evidence="1 3" id="KW-0853">WD repeat</keyword>
<dbReference type="PROSITE" id="PS50837">
    <property type="entry name" value="NACHT"/>
    <property type="match status" value="1"/>
</dbReference>
<dbReference type="Pfam" id="PF00400">
    <property type="entry name" value="WD40"/>
    <property type="match status" value="9"/>
</dbReference>
<evidence type="ECO:0000259" key="4">
    <source>
        <dbReference type="PROSITE" id="PS50837"/>
    </source>
</evidence>
<organism evidence="5 6">
    <name type="scientific">Podospora bellae-mahoneyi</name>
    <dbReference type="NCBI Taxonomy" id="2093777"/>
    <lineage>
        <taxon>Eukaryota</taxon>
        <taxon>Fungi</taxon>
        <taxon>Dikarya</taxon>
        <taxon>Ascomycota</taxon>
        <taxon>Pezizomycotina</taxon>
        <taxon>Sordariomycetes</taxon>
        <taxon>Sordariomycetidae</taxon>
        <taxon>Sordariales</taxon>
        <taxon>Podosporaceae</taxon>
        <taxon>Podospora</taxon>
    </lineage>
</organism>
<sequence>MRLLERDDTGDFHLKDLPSNAIPPYAILSHTWGDEEVLFKDLVDGTGRKNAGYAKVQFCGDQAWRDGLKYFWIDTCCIDKSDAVELQHALNSMFQWYRNAIKCYVYLTDVSISKQDADGNSSWELAFRTCRWFTRGWTLQELIAPTIVEFFSKECERLGDKKSLEQEIHDITGIPLKALQGRPLSDFSIAERMAWIEKRDTKLEEDKVYSLFGIFDVHIPVIYGEGKQKALKRLRDKIREDFLCLGKLWSADPRDPHHEKERIELAKGGLLADAYRWVLDNPEFLQWRHNSESRLLWIKGDPGKGKTMLLCGIIDELEQPITASGGNLAYFFCQATDSRINSAIAVLRGLIYLLARRQPRLLSYLPENTYASDDAMAWVVLSKVLRRMLEDPDLKETYLVIDALDECVIDLPKLLDFVVISPGRVKWLLSSRNEVLIEEKLKPDVGRTRLSLELKANAMQVSHAIDAYIDGKLSGLASLQDDTPLKNQVRDILHQKANGTFLWVALVIQELSEDDVESWHALQIVEEVPPGLDRMYDRMLNEISRHKRDSEFCRRILLVATVAYRPLYLDEIGSLSELPEQIVGLTENIRKVVAKCGSFLTIREDKIYLIHQSAKDYLSASALIFPHGAPIAHRYICTRSLELMFQKLRRDMYGLVSPGFPIDQARTPEPDPLATVRYSCVFWVDHLRDSISDKDTPQRNTLDAVQTFLEQKYLYWLEALSLLRAISEGVIAIRKLEGLLGRTHQRQLTTFIRDAHRFVLSYRWIIEQAPLQAYTSALVFAPVGSLVKKRFRTEEPSWISTKPVVEADWNACLQTLEGHRGSVSSVAFSADGQRLASGANDGTVKIWDPSSGQCLQTLEGHWGSVSSVAFSADGQRLASGADDRTVKIWDPASGQCLQTLEGHRAWVTSVAFSADGQQLASGADDGTVKIWNPASGQCLQTLEGHWGRVSSVAFSADGQRLASGADDGTVKIWDPASGQCLQTLEGHWGRVSSVAFSADGQRLASGANDGTIKIWDPSSGQCLQTIEGHRGSVSSVAFSADGQQLASGADDGTVKIWDPAPGQCLQTLEGHRGSVSSVAFSADGQRLASGADDGTVKIWDPAPGQCLQTLEGHRGLVSLVAFSADGQRLASGAVDGTVKIWDPASGQCLQTLEGHRGLVFSVAFSADGQQLASGAVDGTVRIWDPASGQCLQTLEGHRGSVSSVTFSADGQRLASGAVDGTVKIWDPPSGQCLQTLEGHRGRISSVAFSADGQQLASGANDGTVKIWDPSSGQCLQTIEGHRGRVSSVAFSADGQRLASGANDGTVKIWDPSSGQCLQTLEGHRGRVSSVVFSADNQGAHGYVLRPDTTWVIYNGQNVLWLPPEYRPTCTAIQGRIVAIGCSSGRVFTIGFSRDK</sequence>
<feature type="repeat" description="WD" evidence="3">
    <location>
        <begin position="942"/>
        <end position="983"/>
    </location>
</feature>
<feature type="repeat" description="WD" evidence="3">
    <location>
        <begin position="1194"/>
        <end position="1235"/>
    </location>
</feature>
<feature type="repeat" description="WD" evidence="3">
    <location>
        <begin position="858"/>
        <end position="899"/>
    </location>
</feature>
<feature type="repeat" description="WD" evidence="3">
    <location>
        <begin position="1152"/>
        <end position="1193"/>
    </location>
</feature>
<dbReference type="InterPro" id="IPR001680">
    <property type="entry name" value="WD40_rpt"/>
</dbReference>
<reference evidence="5 6" key="1">
    <citation type="journal article" date="2023" name="bioRxiv">
        <title>High-quality genome assemblies of four members of thePodospora anserinaspecies complex.</title>
        <authorList>
            <person name="Ament-Velasquez S.L."/>
            <person name="Vogan A.A."/>
            <person name="Wallerman O."/>
            <person name="Hartmann F."/>
            <person name="Gautier V."/>
            <person name="Silar P."/>
            <person name="Giraud T."/>
            <person name="Johannesson H."/>
        </authorList>
    </citation>
    <scope>NUCLEOTIDE SEQUENCE [LARGE SCALE GENOMIC DNA]</scope>
    <source>
        <strain evidence="5 6">CBS 112042</strain>
    </source>
</reference>
<dbReference type="InterPro" id="IPR036322">
    <property type="entry name" value="WD40_repeat_dom_sf"/>
</dbReference>
<dbReference type="SMART" id="SM00320">
    <property type="entry name" value="WD40"/>
    <property type="match status" value="13"/>
</dbReference>
<feature type="repeat" description="WD" evidence="3">
    <location>
        <begin position="1026"/>
        <end position="1067"/>
    </location>
</feature>
<dbReference type="InterPro" id="IPR055440">
    <property type="entry name" value="Beta-prop_WDR90_4th"/>
</dbReference>
<dbReference type="InterPro" id="IPR056884">
    <property type="entry name" value="NPHP3-like_N"/>
</dbReference>
<name>A0ABR0FPY9_9PEZI</name>
<dbReference type="InterPro" id="IPR015943">
    <property type="entry name" value="WD40/YVTN_repeat-like_dom_sf"/>
</dbReference>
<dbReference type="PRINTS" id="PR00320">
    <property type="entry name" value="GPROTEINBRPT"/>
</dbReference>
<dbReference type="PROSITE" id="PS50082">
    <property type="entry name" value="WD_REPEATS_2"/>
    <property type="match status" value="12"/>
</dbReference>
<dbReference type="InterPro" id="IPR010730">
    <property type="entry name" value="HET"/>
</dbReference>
<feature type="repeat" description="WD" evidence="3">
    <location>
        <begin position="984"/>
        <end position="1025"/>
    </location>
</feature>
<dbReference type="SUPFAM" id="SSF50978">
    <property type="entry name" value="WD40 repeat-like"/>
    <property type="match status" value="2"/>
</dbReference>
<dbReference type="CDD" id="cd00200">
    <property type="entry name" value="WD40"/>
    <property type="match status" value="2"/>
</dbReference>
<feature type="repeat" description="WD" evidence="3">
    <location>
        <begin position="1236"/>
        <end position="1277"/>
    </location>
</feature>
<proteinExistence type="predicted"/>
<keyword evidence="6" id="KW-1185">Reference proteome</keyword>
<dbReference type="Gene3D" id="3.40.50.300">
    <property type="entry name" value="P-loop containing nucleotide triphosphate hydrolases"/>
    <property type="match status" value="1"/>
</dbReference>
<dbReference type="Gene3D" id="2.130.10.10">
    <property type="entry name" value="YVTN repeat-like/Quinoprotein amine dehydrogenase"/>
    <property type="match status" value="6"/>
</dbReference>
<comment type="caution">
    <text evidence="5">The sequence shown here is derived from an EMBL/GenBank/DDBJ whole genome shotgun (WGS) entry which is preliminary data.</text>
</comment>
<dbReference type="RefSeq" id="XP_062734996.1">
    <property type="nucleotide sequence ID" value="XM_062876404.1"/>
</dbReference>
<feature type="repeat" description="WD" evidence="3">
    <location>
        <begin position="900"/>
        <end position="941"/>
    </location>
</feature>